<sequence>MAQQDASGTPLVTLEGRVVVVTGAGQGLGESTAHVLSGLGASVVVLDVDAGAAKRVATEVADAGGRALAVEADVAEEGSVAAAAAQTVEHFGTVDGLVNNAGVISWARLEDLDVAEWDRVMAVNARGLFLCTKHFGAPMLAQRSGSIVTISSVAGTVPEARAGSYSPSKAAAIMFARQMAVEWGPRGIRSNAVSPGIMRTPMAERFNSDPDALRRRLEMVASRRIGDPAEVAGVIAFLLSDAAGFVNGQNLEADGGMMQMMIDILPRPGVPRVAE</sequence>
<dbReference type="Gene3D" id="3.40.50.720">
    <property type="entry name" value="NAD(P)-binding Rossmann-like Domain"/>
    <property type="match status" value="1"/>
</dbReference>
<dbReference type="EMBL" id="CP053564">
    <property type="protein sequence ID" value="QJY49659.1"/>
    <property type="molecule type" value="Genomic_DNA"/>
</dbReference>
<organism evidence="3 4">
    <name type="scientific">Pseudonocardia broussonetiae</name>
    <dbReference type="NCBI Taxonomy" id="2736640"/>
    <lineage>
        <taxon>Bacteria</taxon>
        <taxon>Bacillati</taxon>
        <taxon>Actinomycetota</taxon>
        <taxon>Actinomycetes</taxon>
        <taxon>Pseudonocardiales</taxon>
        <taxon>Pseudonocardiaceae</taxon>
        <taxon>Pseudonocardia</taxon>
    </lineage>
</organism>
<dbReference type="PRINTS" id="PR00081">
    <property type="entry name" value="GDHRDH"/>
</dbReference>
<dbReference type="FunFam" id="3.40.50.720:FF:000084">
    <property type="entry name" value="Short-chain dehydrogenase reductase"/>
    <property type="match status" value="1"/>
</dbReference>
<evidence type="ECO:0000256" key="1">
    <source>
        <dbReference type="ARBA" id="ARBA00006484"/>
    </source>
</evidence>
<comment type="similarity">
    <text evidence="1">Belongs to the short-chain dehydrogenases/reductases (SDR) family.</text>
</comment>
<proteinExistence type="inferred from homology"/>
<reference evidence="3 4" key="1">
    <citation type="submission" date="2020-05" db="EMBL/GenBank/DDBJ databases">
        <authorList>
            <person name="Mo P."/>
        </authorList>
    </citation>
    <scope>NUCLEOTIDE SEQUENCE [LARGE SCALE GENOMIC DNA]</scope>
    <source>
        <strain evidence="3 4">Gen01</strain>
    </source>
</reference>
<dbReference type="RefSeq" id="WP_172165965.1">
    <property type="nucleotide sequence ID" value="NZ_CP053564.1"/>
</dbReference>
<dbReference type="AlphaFoldDB" id="A0A6M6JTB3"/>
<dbReference type="PANTHER" id="PTHR42760:SF123">
    <property type="entry name" value="OXIDOREDUCTASE"/>
    <property type="match status" value="1"/>
</dbReference>
<protein>
    <submittedName>
        <fullName evidence="3">SDR family oxidoreductase</fullName>
    </submittedName>
</protein>
<keyword evidence="4" id="KW-1185">Reference proteome</keyword>
<dbReference type="CDD" id="cd05233">
    <property type="entry name" value="SDR_c"/>
    <property type="match status" value="1"/>
</dbReference>
<keyword evidence="2" id="KW-0560">Oxidoreductase</keyword>
<gene>
    <name evidence="3" type="ORF">HOP40_31085</name>
</gene>
<dbReference type="GO" id="GO:0030497">
    <property type="term" value="P:fatty acid elongation"/>
    <property type="evidence" value="ECO:0007669"/>
    <property type="project" value="TreeGrafter"/>
</dbReference>
<dbReference type="Pfam" id="PF13561">
    <property type="entry name" value="adh_short_C2"/>
    <property type="match status" value="1"/>
</dbReference>
<dbReference type="InterPro" id="IPR036291">
    <property type="entry name" value="NAD(P)-bd_dom_sf"/>
</dbReference>
<evidence type="ECO:0000313" key="4">
    <source>
        <dbReference type="Proteomes" id="UP000505377"/>
    </source>
</evidence>
<dbReference type="InterPro" id="IPR002347">
    <property type="entry name" value="SDR_fam"/>
</dbReference>
<dbReference type="SUPFAM" id="SSF51735">
    <property type="entry name" value="NAD(P)-binding Rossmann-fold domains"/>
    <property type="match status" value="1"/>
</dbReference>
<dbReference type="Proteomes" id="UP000505377">
    <property type="component" value="Chromosome"/>
</dbReference>
<dbReference type="NCBIfam" id="NF005559">
    <property type="entry name" value="PRK07231.1"/>
    <property type="match status" value="1"/>
</dbReference>
<accession>A0A6M6JTB3</accession>
<dbReference type="PANTHER" id="PTHR42760">
    <property type="entry name" value="SHORT-CHAIN DEHYDROGENASES/REDUCTASES FAMILY MEMBER"/>
    <property type="match status" value="1"/>
</dbReference>
<evidence type="ECO:0000313" key="3">
    <source>
        <dbReference type="EMBL" id="QJY49659.1"/>
    </source>
</evidence>
<dbReference type="KEGG" id="pbro:HOP40_31085"/>
<name>A0A6M6JTB3_9PSEU</name>
<dbReference type="PRINTS" id="PR00080">
    <property type="entry name" value="SDRFAMILY"/>
</dbReference>
<dbReference type="GO" id="GO:0016616">
    <property type="term" value="F:oxidoreductase activity, acting on the CH-OH group of donors, NAD or NADP as acceptor"/>
    <property type="evidence" value="ECO:0007669"/>
    <property type="project" value="TreeGrafter"/>
</dbReference>
<evidence type="ECO:0000256" key="2">
    <source>
        <dbReference type="ARBA" id="ARBA00023002"/>
    </source>
</evidence>